<dbReference type="GO" id="GO:0004843">
    <property type="term" value="F:cysteine-type deubiquitinase activity"/>
    <property type="evidence" value="ECO:0007669"/>
    <property type="project" value="UniProtKB-EC"/>
</dbReference>
<name>A0A423TP78_PENVA</name>
<evidence type="ECO:0000313" key="5">
    <source>
        <dbReference type="EMBL" id="ROT78270.1"/>
    </source>
</evidence>
<keyword evidence="6" id="KW-1185">Reference proteome</keyword>
<protein>
    <recommendedName>
        <fullName evidence="2">ubiquitinyl hydrolase 1</fullName>
        <ecNumber evidence="2">3.4.19.12</ecNumber>
    </recommendedName>
</protein>
<organism evidence="5 6">
    <name type="scientific">Penaeus vannamei</name>
    <name type="common">Whiteleg shrimp</name>
    <name type="synonym">Litopenaeus vannamei</name>
    <dbReference type="NCBI Taxonomy" id="6689"/>
    <lineage>
        <taxon>Eukaryota</taxon>
        <taxon>Metazoa</taxon>
        <taxon>Ecdysozoa</taxon>
        <taxon>Arthropoda</taxon>
        <taxon>Crustacea</taxon>
        <taxon>Multicrustacea</taxon>
        <taxon>Malacostraca</taxon>
        <taxon>Eumalacostraca</taxon>
        <taxon>Eucarida</taxon>
        <taxon>Decapoda</taxon>
        <taxon>Dendrobranchiata</taxon>
        <taxon>Penaeoidea</taxon>
        <taxon>Penaeidae</taxon>
        <taxon>Penaeus</taxon>
    </lineage>
</organism>
<reference evidence="5 6" key="1">
    <citation type="submission" date="2018-04" db="EMBL/GenBank/DDBJ databases">
        <authorList>
            <person name="Zhang X."/>
            <person name="Yuan J."/>
            <person name="Li F."/>
            <person name="Xiang J."/>
        </authorList>
    </citation>
    <scope>NUCLEOTIDE SEQUENCE [LARGE SCALE GENOMIC DNA]</scope>
    <source>
        <tissue evidence="5">Muscle</tissue>
    </source>
</reference>
<feature type="compositionally biased region" description="Basic and acidic residues" evidence="3">
    <location>
        <begin position="824"/>
        <end position="868"/>
    </location>
</feature>
<feature type="compositionally biased region" description="Basic and acidic residues" evidence="3">
    <location>
        <begin position="402"/>
        <end position="414"/>
    </location>
</feature>
<feature type="compositionally biased region" description="Low complexity" evidence="3">
    <location>
        <begin position="626"/>
        <end position="636"/>
    </location>
</feature>
<comment type="catalytic activity">
    <reaction evidence="1">
        <text>Thiol-dependent hydrolysis of ester, thioester, amide, peptide and isopeptide bonds formed by the C-terminal Gly of ubiquitin (a 76-residue protein attached to proteins as an intracellular targeting signal).</text>
        <dbReference type="EC" id="3.4.19.12"/>
    </reaction>
</comment>
<feature type="region of interest" description="Disordered" evidence="3">
    <location>
        <begin position="532"/>
        <end position="868"/>
    </location>
</feature>
<dbReference type="Gene3D" id="3.90.70.10">
    <property type="entry name" value="Cysteine proteinases"/>
    <property type="match status" value="1"/>
</dbReference>
<dbReference type="OrthoDB" id="265776at2759"/>
<comment type="caution">
    <text evidence="5">The sequence shown here is derived from an EMBL/GenBank/DDBJ whole genome shotgun (WGS) entry which is preliminary data.</text>
</comment>
<dbReference type="PANTHER" id="PTHR21646">
    <property type="entry name" value="UBIQUITIN CARBOXYL-TERMINAL HYDROLASE"/>
    <property type="match status" value="1"/>
</dbReference>
<evidence type="ECO:0000256" key="3">
    <source>
        <dbReference type="SAM" id="MobiDB-lite"/>
    </source>
</evidence>
<dbReference type="EMBL" id="QCYY01001403">
    <property type="protein sequence ID" value="ROT78270.1"/>
    <property type="molecule type" value="Genomic_DNA"/>
</dbReference>
<sequence>MTSFSPPTDDTSVNVISETDPVYAIELPPHKPPSQDSGAFILVTWVNVVLAEPDNIRFGGVYQSQVVRDVSYVDLQKLLLKEMTNMVTNETLTSEQESGLFLIGVDDGGSCVVCLDPALDVPLFHESVEQALALCEPSAGPPHVKLILQWTSETKEKYIIDDVDHMDVHASVKDLKENPQQCASVSLHQCLQLHTSAEKLGCGDAWHCPTCNRKQQVVKRLMLWSAPQILVIHLKRFRQGTLQSNSSKLSTTVKFPLTGFDISEHVASRTTGNNTQNNVDSGVLGGVWSPWKRPKRYVPHNEENVYDLYAVCNHHGKDMQGGHYTAVCKNSADDKWYNFDDSKVEVTAEENVVTPDAYILFYQRRSESGHINNSCSEGGTEHWAYRIPLSHLPSTLIPQSFSEKKAPPPFERGRSYGTLPVNARTQRQSSTERDHASDTEAPLASHEESPILKRRSTNTLHEDEDSPSDEAPKSNLKIETIKVEVLPTQNGDVNMECENSISSAPDSDQEMSDVQRNSPGKTVLISRCQALRDQDLEDSVDVSKPEPPVMNGHAEPEVADKATQKYEDSPLPSPDKSEDDPNQEEQTPEVRIHPATPEVLAAHQGHTAQMQPKRSVITLTLRPRNPSESSSGGTPEPRIRVVSRTPSMVSSCSTSSNASGPIVNGVDYSHLNGSVEEPNRDKIYSESSNVTPEVRITPIPKNFEAPTSLHPTRMSTRSTNTNKTPSFVVINTPTASPRAPRPKTPVSNGISTSPRPPFAPKYPSKPREPPSDSYKNQRPSASRKENGVLSRQAIVSGRNSNAVPSVSYCGPVKNNLNGMSTKHSRYDRVESKFNREGKSERGEYMNKREDRYDREHSMDRDNRSDRDHKFERCSLKAERDGKYDRESRFERELKYKRDSRYENDHSIDRDLPYEKEIRYDRDFKCDRDSRYDRDCIYDRDIRCDRDYKYERESKCDRDFLYDRDAHCDREYKYSRDTKCTRDFSYDRDLLYERDSKFDRDYRYDRGDPSCDRDYKYEDSRYDRDYKYEREESKCIQDFKYDRGEMNGRRSICKTPEHCISQDYPKGLTNTANPPVITESSV</sequence>
<dbReference type="InterPro" id="IPR038765">
    <property type="entry name" value="Papain-like_cys_pep_sf"/>
</dbReference>
<dbReference type="InterPro" id="IPR018200">
    <property type="entry name" value="USP_CS"/>
</dbReference>
<feature type="domain" description="USP" evidence="4">
    <location>
        <begin position="1"/>
        <end position="365"/>
    </location>
</feature>
<dbReference type="Proteomes" id="UP000283509">
    <property type="component" value="Unassembled WGS sequence"/>
</dbReference>
<feature type="compositionally biased region" description="Acidic residues" evidence="3">
    <location>
        <begin position="577"/>
        <end position="587"/>
    </location>
</feature>
<accession>A0A423TP78</accession>
<dbReference type="InterPro" id="IPR028889">
    <property type="entry name" value="USP"/>
</dbReference>
<evidence type="ECO:0000256" key="1">
    <source>
        <dbReference type="ARBA" id="ARBA00000707"/>
    </source>
</evidence>
<dbReference type="InterPro" id="IPR001394">
    <property type="entry name" value="Peptidase_C19_UCH"/>
</dbReference>
<feature type="compositionally biased region" description="Low complexity" evidence="3">
    <location>
        <begin position="643"/>
        <end position="659"/>
    </location>
</feature>
<feature type="region of interest" description="Disordered" evidence="3">
    <location>
        <begin position="399"/>
        <end position="520"/>
    </location>
</feature>
<gene>
    <name evidence="5" type="ORF">C7M84_003000</name>
</gene>
<feature type="compositionally biased region" description="Polar residues" evidence="3">
    <location>
        <begin position="709"/>
        <end position="735"/>
    </location>
</feature>
<dbReference type="InterPro" id="IPR050185">
    <property type="entry name" value="Ub_carboxyl-term_hydrolase"/>
</dbReference>
<dbReference type="PANTHER" id="PTHR21646:SF14">
    <property type="entry name" value="FI05488P"/>
    <property type="match status" value="1"/>
</dbReference>
<evidence type="ECO:0000313" key="6">
    <source>
        <dbReference type="Proteomes" id="UP000283509"/>
    </source>
</evidence>
<evidence type="ECO:0000259" key="4">
    <source>
        <dbReference type="PROSITE" id="PS50235"/>
    </source>
</evidence>
<proteinExistence type="predicted"/>
<dbReference type="GO" id="GO:0016579">
    <property type="term" value="P:protein deubiquitination"/>
    <property type="evidence" value="ECO:0007669"/>
    <property type="project" value="InterPro"/>
</dbReference>
<feature type="compositionally biased region" description="Basic and acidic residues" evidence="3">
    <location>
        <begin position="554"/>
        <end position="568"/>
    </location>
</feature>
<dbReference type="PROSITE" id="PS00973">
    <property type="entry name" value="USP_2"/>
    <property type="match status" value="1"/>
</dbReference>
<dbReference type="PROSITE" id="PS50235">
    <property type="entry name" value="USP_3"/>
    <property type="match status" value="1"/>
</dbReference>
<feature type="compositionally biased region" description="Polar residues" evidence="3">
    <location>
        <begin position="487"/>
        <end position="520"/>
    </location>
</feature>
<evidence type="ECO:0000256" key="2">
    <source>
        <dbReference type="ARBA" id="ARBA00012759"/>
    </source>
</evidence>
<reference evidence="5 6" key="2">
    <citation type="submission" date="2019-01" db="EMBL/GenBank/DDBJ databases">
        <title>The decoding of complex shrimp genome reveals the adaptation for benthos swimmer, frequently molting mechanism and breeding impact on genome.</title>
        <authorList>
            <person name="Sun Y."/>
            <person name="Gao Y."/>
            <person name="Yu Y."/>
        </authorList>
    </citation>
    <scope>NUCLEOTIDE SEQUENCE [LARGE SCALE GENOMIC DNA]</scope>
    <source>
        <tissue evidence="5">Muscle</tissue>
    </source>
</reference>
<dbReference type="Pfam" id="PF00443">
    <property type="entry name" value="UCH"/>
    <property type="match status" value="1"/>
</dbReference>
<dbReference type="AlphaFoldDB" id="A0A423TP78"/>
<keyword evidence="5" id="KW-0378">Hydrolase</keyword>
<dbReference type="SUPFAM" id="SSF54001">
    <property type="entry name" value="Cysteine proteinases"/>
    <property type="match status" value="1"/>
</dbReference>
<dbReference type="EC" id="3.4.19.12" evidence="2"/>
<dbReference type="STRING" id="6689.A0A423TP78"/>
<dbReference type="CDD" id="cd02674">
    <property type="entry name" value="Peptidase_C19R"/>
    <property type="match status" value="1"/>
</dbReference>